<evidence type="ECO:0000313" key="3">
    <source>
        <dbReference type="Proteomes" id="UP000196778"/>
    </source>
</evidence>
<feature type="transmembrane region" description="Helical" evidence="1">
    <location>
        <begin position="77"/>
        <end position="101"/>
    </location>
</feature>
<protein>
    <submittedName>
        <fullName evidence="2">N-Acetyl-1-D-myo-Inosityl-2-Amino-2-Deoxy-alpha-D-Glucopyranoside Deacetylase mshB (GlcNAc-Ins deacetylase)</fullName>
    </submittedName>
</protein>
<keyword evidence="1" id="KW-0812">Transmembrane</keyword>
<dbReference type="AlphaFoldDB" id="A0A1R4IL81"/>
<sequence length="146" mass="14377">MTPPSPAERPSARSRVLAAVVAAVLGVVFAAVGTVAHQITVSVWGITVYIGLFISLAAVAAVALACRLLLQGRLPSVLLAAGVIGTIGLFSVESAGGSVLIPAGVAGQVWVIGPTLLTAIVAVWPRVPAASSTSAARTSARSGAGS</sequence>
<evidence type="ECO:0000313" key="2">
    <source>
        <dbReference type="EMBL" id="SJN20640.1"/>
    </source>
</evidence>
<keyword evidence="1" id="KW-1133">Transmembrane helix</keyword>
<reference evidence="3" key="1">
    <citation type="submission" date="2017-02" db="EMBL/GenBank/DDBJ databases">
        <authorList>
            <person name="Dridi B."/>
        </authorList>
    </citation>
    <scope>NUCLEOTIDE SEQUENCE [LARGE SCALE GENOMIC DNA]</scope>
    <source>
        <strain evidence="3">EB411</strain>
    </source>
</reference>
<dbReference type="RefSeq" id="WP_179205161.1">
    <property type="nucleotide sequence ID" value="NZ_FUKR01000014.1"/>
</dbReference>
<name>A0A1R4IL81_9MICO</name>
<dbReference type="Proteomes" id="UP000196778">
    <property type="component" value="Unassembled WGS sequence"/>
</dbReference>
<feature type="transmembrane region" description="Helical" evidence="1">
    <location>
        <begin position="107"/>
        <end position="127"/>
    </location>
</feature>
<keyword evidence="3" id="KW-1185">Reference proteome</keyword>
<organism evidence="2 3">
    <name type="scientific">Mycetocola reblochoni REB411</name>
    <dbReference type="NCBI Taxonomy" id="1255698"/>
    <lineage>
        <taxon>Bacteria</taxon>
        <taxon>Bacillati</taxon>
        <taxon>Actinomycetota</taxon>
        <taxon>Actinomycetes</taxon>
        <taxon>Micrococcales</taxon>
        <taxon>Microbacteriaceae</taxon>
        <taxon>Mycetocola</taxon>
    </lineage>
</organism>
<dbReference type="EMBL" id="FUKR01000014">
    <property type="protein sequence ID" value="SJN20640.1"/>
    <property type="molecule type" value="Genomic_DNA"/>
</dbReference>
<accession>A0A1R4IL81</accession>
<feature type="transmembrane region" description="Helical" evidence="1">
    <location>
        <begin position="46"/>
        <end position="70"/>
    </location>
</feature>
<proteinExistence type="predicted"/>
<keyword evidence="1" id="KW-0472">Membrane</keyword>
<evidence type="ECO:0000256" key="1">
    <source>
        <dbReference type="SAM" id="Phobius"/>
    </source>
</evidence>
<gene>
    <name evidence="2" type="ORF">FM119_02430</name>
</gene>